<dbReference type="EMBL" id="JBJQOH010000002">
    <property type="protein sequence ID" value="KAL3695653.1"/>
    <property type="molecule type" value="Genomic_DNA"/>
</dbReference>
<evidence type="ECO:0000313" key="2">
    <source>
        <dbReference type="EMBL" id="KAL3695653.1"/>
    </source>
</evidence>
<keyword evidence="3" id="KW-1185">Reference proteome</keyword>
<dbReference type="AlphaFoldDB" id="A0ABD3HW26"/>
<dbReference type="Proteomes" id="UP001633002">
    <property type="component" value="Unassembled WGS sequence"/>
</dbReference>
<feature type="compositionally biased region" description="Basic and acidic residues" evidence="1">
    <location>
        <begin position="120"/>
        <end position="131"/>
    </location>
</feature>
<name>A0ABD3HW26_9MARC</name>
<organism evidence="2 3">
    <name type="scientific">Riccia sorocarpa</name>
    <dbReference type="NCBI Taxonomy" id="122646"/>
    <lineage>
        <taxon>Eukaryota</taxon>
        <taxon>Viridiplantae</taxon>
        <taxon>Streptophyta</taxon>
        <taxon>Embryophyta</taxon>
        <taxon>Marchantiophyta</taxon>
        <taxon>Marchantiopsida</taxon>
        <taxon>Marchantiidae</taxon>
        <taxon>Marchantiales</taxon>
        <taxon>Ricciaceae</taxon>
        <taxon>Riccia</taxon>
    </lineage>
</organism>
<feature type="compositionally biased region" description="Basic and acidic residues" evidence="1">
    <location>
        <begin position="77"/>
        <end position="86"/>
    </location>
</feature>
<evidence type="ECO:0000256" key="1">
    <source>
        <dbReference type="SAM" id="MobiDB-lite"/>
    </source>
</evidence>
<accession>A0ABD3HW26</accession>
<protein>
    <submittedName>
        <fullName evidence="2">Uncharacterized protein</fullName>
    </submittedName>
</protein>
<gene>
    <name evidence="2" type="ORF">R1sor_009729</name>
</gene>
<sequence>MEEWKLAMAYVSGAELKKTNHSSVPTKEIMREVIHELEALGDRRRSNDTDQVIAKTIRQISRQLLPLDLGEPKIQHEATREWNHDEDPNEPSELGANASRELTAAPDENTVVLSEDMDDLVTHEGDTEMCE</sequence>
<reference evidence="2 3" key="1">
    <citation type="submission" date="2024-09" db="EMBL/GenBank/DDBJ databases">
        <title>Chromosome-scale assembly of Riccia sorocarpa.</title>
        <authorList>
            <person name="Paukszto L."/>
        </authorList>
    </citation>
    <scope>NUCLEOTIDE SEQUENCE [LARGE SCALE GENOMIC DNA]</scope>
    <source>
        <strain evidence="2">LP-2024</strain>
        <tissue evidence="2">Aerial parts of the thallus</tissue>
    </source>
</reference>
<comment type="caution">
    <text evidence="2">The sequence shown here is derived from an EMBL/GenBank/DDBJ whole genome shotgun (WGS) entry which is preliminary data.</text>
</comment>
<feature type="region of interest" description="Disordered" evidence="1">
    <location>
        <begin position="77"/>
        <end position="131"/>
    </location>
</feature>
<proteinExistence type="predicted"/>
<evidence type="ECO:0000313" key="3">
    <source>
        <dbReference type="Proteomes" id="UP001633002"/>
    </source>
</evidence>